<dbReference type="SUPFAM" id="SSF55347">
    <property type="entry name" value="Glyceraldehyde-3-phosphate dehydrogenase-like, C-terminal domain"/>
    <property type="match status" value="1"/>
</dbReference>
<evidence type="ECO:0000313" key="2">
    <source>
        <dbReference type="EMBL" id="GGG19037.1"/>
    </source>
</evidence>
<comment type="caution">
    <text evidence="2">The sequence shown here is derived from an EMBL/GenBank/DDBJ whole genome shotgun (WGS) entry which is preliminary data.</text>
</comment>
<sequence>MRIGVIGAGPWAHTAAGPALTAHPDIEFVGVWARRPEQAQDLGTEVFDDVDSLIDAVDAVAFAVPPTVQAELATKALDRGKHVLLDKPIAGTLDDARRLVDAVDRAGVMSMVTLTRRFAPETREFLASLDGHDWAAATGTWLSGALLGGEYSSSTWRQEGGALMDVGPHVFDLLDCALGPITDVVSTRRDVETDTWSITLAHEDKTSSVVLSMRTPVMPSVLKVVVSGDGGVRELSDRTTAAVECYRVLLDEFLESVRTGVPHACSAQRGLHLQEVIEKVLRLKPPRR</sequence>
<protein>
    <submittedName>
        <fullName evidence="2">Dehydrogenase</fullName>
    </submittedName>
</protein>
<dbReference type="InterPro" id="IPR051317">
    <property type="entry name" value="Gfo/Idh/MocA_oxidoreduct"/>
</dbReference>
<accession>A0A917G2C4</accession>
<keyword evidence="3" id="KW-1185">Reference proteome</keyword>
<reference evidence="2" key="2">
    <citation type="submission" date="2020-09" db="EMBL/GenBank/DDBJ databases">
        <authorList>
            <person name="Sun Q."/>
            <person name="Sedlacek I."/>
        </authorList>
    </citation>
    <scope>NUCLEOTIDE SEQUENCE</scope>
    <source>
        <strain evidence="2">CCM 7905</strain>
    </source>
</reference>
<organism evidence="2 3">
    <name type="scientific">Rhodococcoides trifolii</name>
    <dbReference type="NCBI Taxonomy" id="908250"/>
    <lineage>
        <taxon>Bacteria</taxon>
        <taxon>Bacillati</taxon>
        <taxon>Actinomycetota</taxon>
        <taxon>Actinomycetes</taxon>
        <taxon>Mycobacteriales</taxon>
        <taxon>Nocardiaceae</taxon>
        <taxon>Rhodococcoides</taxon>
    </lineage>
</organism>
<dbReference type="Pfam" id="PF01408">
    <property type="entry name" value="GFO_IDH_MocA"/>
    <property type="match status" value="1"/>
</dbReference>
<dbReference type="EMBL" id="BMCU01000004">
    <property type="protein sequence ID" value="GGG19037.1"/>
    <property type="molecule type" value="Genomic_DNA"/>
</dbReference>
<reference evidence="2" key="1">
    <citation type="journal article" date="2014" name="Int. J. Syst. Evol. Microbiol.">
        <title>Complete genome sequence of Corynebacterium casei LMG S-19264T (=DSM 44701T), isolated from a smear-ripened cheese.</title>
        <authorList>
            <consortium name="US DOE Joint Genome Institute (JGI-PGF)"/>
            <person name="Walter F."/>
            <person name="Albersmeier A."/>
            <person name="Kalinowski J."/>
            <person name="Ruckert C."/>
        </authorList>
    </citation>
    <scope>NUCLEOTIDE SEQUENCE</scope>
    <source>
        <strain evidence="2">CCM 7905</strain>
    </source>
</reference>
<dbReference type="PANTHER" id="PTHR43708:SF4">
    <property type="entry name" value="OXIDOREDUCTASE YCEM-RELATED"/>
    <property type="match status" value="1"/>
</dbReference>
<dbReference type="InterPro" id="IPR036291">
    <property type="entry name" value="NAD(P)-bd_dom_sf"/>
</dbReference>
<evidence type="ECO:0000313" key="3">
    <source>
        <dbReference type="Proteomes" id="UP000654257"/>
    </source>
</evidence>
<gene>
    <name evidence="2" type="ORF">GCM10007304_36240</name>
</gene>
<dbReference type="GO" id="GO:0000166">
    <property type="term" value="F:nucleotide binding"/>
    <property type="evidence" value="ECO:0007669"/>
    <property type="project" value="InterPro"/>
</dbReference>
<dbReference type="AlphaFoldDB" id="A0A917G2C4"/>
<dbReference type="Gene3D" id="3.40.50.720">
    <property type="entry name" value="NAD(P)-binding Rossmann-like Domain"/>
    <property type="match status" value="1"/>
</dbReference>
<feature type="domain" description="Gfo/Idh/MocA-like oxidoreductase N-terminal" evidence="1">
    <location>
        <begin position="1"/>
        <end position="112"/>
    </location>
</feature>
<dbReference type="RefSeq" id="WP_188546303.1">
    <property type="nucleotide sequence ID" value="NZ_BMCU01000004.1"/>
</dbReference>
<dbReference type="Proteomes" id="UP000654257">
    <property type="component" value="Unassembled WGS sequence"/>
</dbReference>
<dbReference type="SUPFAM" id="SSF51735">
    <property type="entry name" value="NAD(P)-binding Rossmann-fold domains"/>
    <property type="match status" value="1"/>
</dbReference>
<dbReference type="InterPro" id="IPR000683">
    <property type="entry name" value="Gfo/Idh/MocA-like_OxRdtase_N"/>
</dbReference>
<proteinExistence type="predicted"/>
<dbReference type="Gene3D" id="3.30.360.10">
    <property type="entry name" value="Dihydrodipicolinate Reductase, domain 2"/>
    <property type="match status" value="1"/>
</dbReference>
<name>A0A917G2C4_9NOCA</name>
<dbReference type="PANTHER" id="PTHR43708">
    <property type="entry name" value="CONSERVED EXPRESSED OXIDOREDUCTASE (EUROFUNG)"/>
    <property type="match status" value="1"/>
</dbReference>
<evidence type="ECO:0000259" key="1">
    <source>
        <dbReference type="Pfam" id="PF01408"/>
    </source>
</evidence>